<evidence type="ECO:0000313" key="2">
    <source>
        <dbReference type="Proteomes" id="UP000002429"/>
    </source>
</evidence>
<keyword evidence="1" id="KW-0614">Plasmid</keyword>
<geneLocation type="plasmid" evidence="1 2">
    <name>megaplasmid</name>
</geneLocation>
<organism evidence="1 2">
    <name type="scientific">Cupriavidus metallidurans (strain ATCC 43123 / DSM 2839 / NBRC 102507 / CH34)</name>
    <name type="common">Ralstonia metallidurans</name>
    <dbReference type="NCBI Taxonomy" id="266264"/>
    <lineage>
        <taxon>Bacteria</taxon>
        <taxon>Pseudomonadati</taxon>
        <taxon>Pseudomonadota</taxon>
        <taxon>Betaproteobacteria</taxon>
        <taxon>Burkholderiales</taxon>
        <taxon>Burkholderiaceae</taxon>
        <taxon>Cupriavidus</taxon>
    </lineage>
</organism>
<proteinExistence type="predicted"/>
<dbReference type="EMBL" id="CP000353">
    <property type="protein sequence ID" value="ADC45217.1"/>
    <property type="molecule type" value="Genomic_DNA"/>
</dbReference>
<keyword evidence="2" id="KW-1185">Reference proteome</keyword>
<dbReference type="HOGENOM" id="CLU_2993483_0_0_4"/>
<sequence length="57" mass="6847">MQDAARRCRFYCPSFNNWRFLIPKHENLAMLFQTYVPHYADSYLAQMGGMDETFHIL</sequence>
<name>D3DY47_CUPMC</name>
<dbReference type="AlphaFoldDB" id="D3DY47"/>
<protein>
    <submittedName>
        <fullName evidence="1">Uncharacterized protein</fullName>
    </submittedName>
</protein>
<reference evidence="2" key="1">
    <citation type="journal article" date="2010" name="PLoS ONE">
        <title>The complete genome sequence of Cupriavidus metallidurans strain CH34, a master survivalist in harsh and anthropogenic environments.</title>
        <authorList>
            <person name="Janssen P.J."/>
            <person name="Van Houdt R."/>
            <person name="Moors H."/>
            <person name="Monsieurs P."/>
            <person name="Morin N."/>
            <person name="Michaux A."/>
            <person name="Benotmane M.A."/>
            <person name="Leys N."/>
            <person name="Vallaeys T."/>
            <person name="Lapidus A."/>
            <person name="Monchy S."/>
            <person name="Medigue C."/>
            <person name="Taghavi S."/>
            <person name="McCorkle S."/>
            <person name="Dunn J."/>
            <person name="van der Lelie D."/>
            <person name="Mergeay M."/>
        </authorList>
    </citation>
    <scope>NUCLEOTIDE SEQUENCE [LARGE SCALE GENOMIC DNA]</scope>
    <source>
        <strain evidence="2">ATCC 43123 / DSM 2839 / NBRC 102507 / CH34</strain>
    </source>
</reference>
<accession>D3DY47</accession>
<dbReference type="KEGG" id="rme:Rmet_6618"/>
<dbReference type="Proteomes" id="UP000002429">
    <property type="component" value="Plasmid megaplasmid"/>
</dbReference>
<gene>
    <name evidence="1" type="ordered locus">Rmet_6618</name>
</gene>
<evidence type="ECO:0000313" key="1">
    <source>
        <dbReference type="EMBL" id="ADC45217.1"/>
    </source>
</evidence>